<dbReference type="Pfam" id="PF02627">
    <property type="entry name" value="CMD"/>
    <property type="match status" value="1"/>
</dbReference>
<dbReference type="OrthoDB" id="9801997at2"/>
<dbReference type="GO" id="GO:0051920">
    <property type="term" value="F:peroxiredoxin activity"/>
    <property type="evidence" value="ECO:0007669"/>
    <property type="project" value="InterPro"/>
</dbReference>
<dbReference type="KEGG" id="pyg:AWM70_19840"/>
<dbReference type="STRING" id="1462996.AWM70_19840"/>
<dbReference type="NCBIfam" id="TIGR00778">
    <property type="entry name" value="ahpD_dom"/>
    <property type="match status" value="1"/>
</dbReference>
<dbReference type="SUPFAM" id="SSF69118">
    <property type="entry name" value="AhpD-like"/>
    <property type="match status" value="1"/>
</dbReference>
<dbReference type="InterPro" id="IPR003779">
    <property type="entry name" value="CMD-like"/>
</dbReference>
<keyword evidence="2" id="KW-0575">Peroxidase</keyword>
<dbReference type="AlphaFoldDB" id="A0A1B1N547"/>
<evidence type="ECO:0000259" key="1">
    <source>
        <dbReference type="Pfam" id="PF02627"/>
    </source>
</evidence>
<proteinExistence type="predicted"/>
<dbReference type="Proteomes" id="UP000092573">
    <property type="component" value="Chromosome"/>
</dbReference>
<evidence type="ECO:0000313" key="3">
    <source>
        <dbReference type="Proteomes" id="UP000092573"/>
    </source>
</evidence>
<accession>A0A1B1N547</accession>
<evidence type="ECO:0000313" key="2">
    <source>
        <dbReference type="EMBL" id="ANS76549.1"/>
    </source>
</evidence>
<dbReference type="RefSeq" id="WP_068699310.1">
    <property type="nucleotide sequence ID" value="NZ_CP014167.1"/>
</dbReference>
<reference evidence="2 3" key="1">
    <citation type="submission" date="2016-01" db="EMBL/GenBank/DDBJ databases">
        <title>Complete Genome Sequence of Paenibacillus yonginensis DCY84, a novel Plant Growth-Promoting Bacteria with Elicitation of Induced Systemic Resistance.</title>
        <authorList>
            <person name="Kim Y.J."/>
            <person name="Yang D.C."/>
            <person name="Sukweenadhi J."/>
        </authorList>
    </citation>
    <scope>NUCLEOTIDE SEQUENCE [LARGE SCALE GENOMIC DNA]</scope>
    <source>
        <strain evidence="2 3">DCY84</strain>
    </source>
</reference>
<keyword evidence="2" id="KW-0560">Oxidoreductase</keyword>
<organism evidence="2 3">
    <name type="scientific">Paenibacillus yonginensis</name>
    <dbReference type="NCBI Taxonomy" id="1462996"/>
    <lineage>
        <taxon>Bacteria</taxon>
        <taxon>Bacillati</taxon>
        <taxon>Bacillota</taxon>
        <taxon>Bacilli</taxon>
        <taxon>Bacillales</taxon>
        <taxon>Paenibacillaceae</taxon>
        <taxon>Paenibacillus</taxon>
    </lineage>
</organism>
<dbReference type="InterPro" id="IPR004675">
    <property type="entry name" value="AhpD_core"/>
</dbReference>
<name>A0A1B1N547_9BACL</name>
<dbReference type="EMBL" id="CP014167">
    <property type="protein sequence ID" value="ANS76549.1"/>
    <property type="molecule type" value="Genomic_DNA"/>
</dbReference>
<dbReference type="PANTHER" id="PTHR34846:SF10">
    <property type="entry name" value="CYTOPLASMIC PROTEIN"/>
    <property type="match status" value="1"/>
</dbReference>
<feature type="domain" description="Carboxymuconolactone decarboxylase-like" evidence="1">
    <location>
        <begin position="31"/>
        <end position="94"/>
    </location>
</feature>
<dbReference type="Gene3D" id="1.20.1290.10">
    <property type="entry name" value="AhpD-like"/>
    <property type="match status" value="1"/>
</dbReference>
<sequence length="151" mass="17004">MSLRFNHMKANAGAYQAMKTLEGFASGHVPDKVLYELIKIRVSQINGCSFCLDMHAKDLLKLGDYRDQILLIALWHEVPGLFTEKECAVLELAEAVTLIHKGGVSDDLYARIRVHFSEEEYMNLIMAINTINNWNRIAISTGMYPGCFGAH</sequence>
<dbReference type="PANTHER" id="PTHR34846">
    <property type="entry name" value="4-CARBOXYMUCONOLACTONE DECARBOXYLASE FAMILY PROTEIN (AFU_ORTHOLOGUE AFUA_6G11590)"/>
    <property type="match status" value="1"/>
</dbReference>
<dbReference type="InterPro" id="IPR029032">
    <property type="entry name" value="AhpD-like"/>
</dbReference>
<keyword evidence="3" id="KW-1185">Reference proteome</keyword>
<protein>
    <submittedName>
        <fullName evidence="2">Alkylhydroperoxidase</fullName>
    </submittedName>
</protein>
<gene>
    <name evidence="2" type="ORF">AWM70_19840</name>
</gene>